<name>A0A8J5FPC9_ZINOF</name>
<dbReference type="GO" id="GO:0003677">
    <property type="term" value="F:DNA binding"/>
    <property type="evidence" value="ECO:0007669"/>
    <property type="project" value="UniProtKB-KW"/>
</dbReference>
<feature type="compositionally biased region" description="Acidic residues" evidence="7">
    <location>
        <begin position="204"/>
        <end position="214"/>
    </location>
</feature>
<dbReference type="SMART" id="SM00717">
    <property type="entry name" value="SANT"/>
    <property type="match status" value="1"/>
</dbReference>
<accession>A0A8J5FPC9</accession>
<dbReference type="Proteomes" id="UP000734854">
    <property type="component" value="Unassembled WGS sequence"/>
</dbReference>
<dbReference type="AlphaFoldDB" id="A0A8J5FPC9"/>
<dbReference type="FunFam" id="1.10.10.60:FF:000032">
    <property type="entry name" value="Zinc finger and SCAN domain-containing 20"/>
    <property type="match status" value="1"/>
</dbReference>
<dbReference type="Pfam" id="PF13837">
    <property type="entry name" value="Myb_DNA-bind_4"/>
    <property type="match status" value="1"/>
</dbReference>
<proteinExistence type="predicted"/>
<sequence length="333" mass="37621">MMLGGGGGDDPFGCRMAMLAVGFQPNPPAAEMLSTSGGGERRMSYPARGKEDRVLQWSQQETRDLIAVRAKLEQGFPAARGNKTLWEAVAAAMRERGYFRTPDQCKCKWKNLTNRYKGFEVGLNCLISPPYCLSSSPGLNLIAFLQTANPEARHQQCPFYDELHAVFAEQAKNTRRLLDESESGASQSNKRLKKVTGERFVDELSGEGENENSSDGERLPKRERKKSGSRAAARKSMDKAGAAGLEEVLRELLQQQRRMDAEWLAAAKRRAEERRAMEQELREAIGRLERERVMLETAQREREEQRRAREESRAEKREALLASLLDKLVKDDD</sequence>
<keyword evidence="10" id="KW-1185">Reference proteome</keyword>
<evidence type="ECO:0000256" key="1">
    <source>
        <dbReference type="ARBA" id="ARBA00004123"/>
    </source>
</evidence>
<evidence type="ECO:0000256" key="4">
    <source>
        <dbReference type="ARBA" id="ARBA00023163"/>
    </source>
</evidence>
<evidence type="ECO:0000259" key="8">
    <source>
        <dbReference type="PROSITE" id="PS50090"/>
    </source>
</evidence>
<dbReference type="PANTHER" id="PTHR21654">
    <property type="entry name" value="FI21293P1"/>
    <property type="match status" value="1"/>
</dbReference>
<comment type="caution">
    <text evidence="9">The sequence shown here is derived from an EMBL/GenBank/DDBJ whole genome shotgun (WGS) entry which is preliminary data.</text>
</comment>
<dbReference type="GO" id="GO:0005634">
    <property type="term" value="C:nucleus"/>
    <property type="evidence" value="ECO:0007669"/>
    <property type="project" value="UniProtKB-SubCell"/>
</dbReference>
<evidence type="ECO:0000256" key="6">
    <source>
        <dbReference type="SAM" id="Coils"/>
    </source>
</evidence>
<comment type="subcellular location">
    <subcellularLocation>
        <location evidence="1">Nucleus</location>
    </subcellularLocation>
</comment>
<dbReference type="Gene3D" id="1.10.10.60">
    <property type="entry name" value="Homeodomain-like"/>
    <property type="match status" value="1"/>
</dbReference>
<evidence type="ECO:0000313" key="9">
    <source>
        <dbReference type="EMBL" id="KAG6491549.1"/>
    </source>
</evidence>
<organism evidence="9 10">
    <name type="scientific">Zingiber officinale</name>
    <name type="common">Ginger</name>
    <name type="synonym">Amomum zingiber</name>
    <dbReference type="NCBI Taxonomy" id="94328"/>
    <lineage>
        <taxon>Eukaryota</taxon>
        <taxon>Viridiplantae</taxon>
        <taxon>Streptophyta</taxon>
        <taxon>Embryophyta</taxon>
        <taxon>Tracheophyta</taxon>
        <taxon>Spermatophyta</taxon>
        <taxon>Magnoliopsida</taxon>
        <taxon>Liliopsida</taxon>
        <taxon>Zingiberales</taxon>
        <taxon>Zingiberaceae</taxon>
        <taxon>Zingiber</taxon>
    </lineage>
</organism>
<keyword evidence="4" id="KW-0804">Transcription</keyword>
<keyword evidence="2" id="KW-0805">Transcription regulation</keyword>
<feature type="region of interest" description="Disordered" evidence="7">
    <location>
        <begin position="177"/>
        <end position="239"/>
    </location>
</feature>
<dbReference type="InterPro" id="IPR044822">
    <property type="entry name" value="Myb_DNA-bind_4"/>
</dbReference>
<dbReference type="InterPro" id="IPR001005">
    <property type="entry name" value="SANT/Myb"/>
</dbReference>
<dbReference type="CDD" id="cd12203">
    <property type="entry name" value="GT1"/>
    <property type="match status" value="1"/>
</dbReference>
<dbReference type="EMBL" id="JACMSC010000013">
    <property type="protein sequence ID" value="KAG6491549.1"/>
    <property type="molecule type" value="Genomic_DNA"/>
</dbReference>
<feature type="coiled-coil region" evidence="6">
    <location>
        <begin position="242"/>
        <end position="320"/>
    </location>
</feature>
<protein>
    <recommendedName>
        <fullName evidence="8">Myb-like domain-containing protein</fullName>
    </recommendedName>
</protein>
<keyword evidence="5" id="KW-0539">Nucleus</keyword>
<dbReference type="GO" id="GO:0006355">
    <property type="term" value="P:regulation of DNA-templated transcription"/>
    <property type="evidence" value="ECO:0007669"/>
    <property type="project" value="UniProtKB-ARBA"/>
</dbReference>
<keyword evidence="6" id="KW-0175">Coiled coil</keyword>
<evidence type="ECO:0000313" key="10">
    <source>
        <dbReference type="Proteomes" id="UP000734854"/>
    </source>
</evidence>
<dbReference type="PANTHER" id="PTHR21654:SF84">
    <property type="entry name" value="SI:DKEY-66I24.7"/>
    <property type="match status" value="1"/>
</dbReference>
<reference evidence="9 10" key="1">
    <citation type="submission" date="2020-08" db="EMBL/GenBank/DDBJ databases">
        <title>Plant Genome Project.</title>
        <authorList>
            <person name="Zhang R.-G."/>
        </authorList>
    </citation>
    <scope>NUCLEOTIDE SEQUENCE [LARGE SCALE GENOMIC DNA]</scope>
    <source>
        <tissue evidence="9">Rhizome</tissue>
    </source>
</reference>
<gene>
    <name evidence="9" type="ORF">ZIOFF_046481</name>
</gene>
<evidence type="ECO:0000256" key="3">
    <source>
        <dbReference type="ARBA" id="ARBA00023125"/>
    </source>
</evidence>
<evidence type="ECO:0000256" key="7">
    <source>
        <dbReference type="SAM" id="MobiDB-lite"/>
    </source>
</evidence>
<keyword evidence="3" id="KW-0238">DNA-binding</keyword>
<evidence type="ECO:0000256" key="5">
    <source>
        <dbReference type="ARBA" id="ARBA00023242"/>
    </source>
</evidence>
<feature type="domain" description="Myb-like" evidence="8">
    <location>
        <begin position="57"/>
        <end position="113"/>
    </location>
</feature>
<evidence type="ECO:0000256" key="2">
    <source>
        <dbReference type="ARBA" id="ARBA00023015"/>
    </source>
</evidence>
<dbReference type="PROSITE" id="PS50090">
    <property type="entry name" value="MYB_LIKE"/>
    <property type="match status" value="1"/>
</dbReference>